<proteinExistence type="predicted"/>
<reference evidence="1" key="1">
    <citation type="submission" date="2021-06" db="EMBL/GenBank/DDBJ databases">
        <authorList>
            <person name="Kallberg Y."/>
            <person name="Tangrot J."/>
            <person name="Rosling A."/>
        </authorList>
    </citation>
    <scope>NUCLEOTIDE SEQUENCE</scope>
    <source>
        <strain evidence="1">FL130A</strain>
    </source>
</reference>
<feature type="non-terminal residue" evidence="1">
    <location>
        <position position="386"/>
    </location>
</feature>
<accession>A0A9N8VX59</accession>
<name>A0A9N8VX59_9GLOM</name>
<organism evidence="1 2">
    <name type="scientific">Ambispora leptoticha</name>
    <dbReference type="NCBI Taxonomy" id="144679"/>
    <lineage>
        <taxon>Eukaryota</taxon>
        <taxon>Fungi</taxon>
        <taxon>Fungi incertae sedis</taxon>
        <taxon>Mucoromycota</taxon>
        <taxon>Glomeromycotina</taxon>
        <taxon>Glomeromycetes</taxon>
        <taxon>Archaeosporales</taxon>
        <taxon>Ambisporaceae</taxon>
        <taxon>Ambispora</taxon>
    </lineage>
</organism>
<gene>
    <name evidence="1" type="ORF">ALEPTO_LOCUS1689</name>
</gene>
<comment type="caution">
    <text evidence="1">The sequence shown here is derived from an EMBL/GenBank/DDBJ whole genome shotgun (WGS) entry which is preliminary data.</text>
</comment>
<evidence type="ECO:0000313" key="2">
    <source>
        <dbReference type="Proteomes" id="UP000789508"/>
    </source>
</evidence>
<keyword evidence="2" id="KW-1185">Reference proteome</keyword>
<protein>
    <submittedName>
        <fullName evidence="1">1075_t:CDS:1</fullName>
    </submittedName>
</protein>
<evidence type="ECO:0000313" key="1">
    <source>
        <dbReference type="EMBL" id="CAG8464101.1"/>
    </source>
</evidence>
<dbReference type="AlphaFoldDB" id="A0A9N8VX59"/>
<sequence>GPIGSAGKTDVDLKAAIKSYLDTPTNVIDYENESLIYELANFPNITSIDATAPGFILDAAIKDRYRQAVSLKDKIDALNAEIPSGPIGSAGKTDVDLKAAIKSYLDKEDEVDKYDLFIAKLVDSAEIEGVTTAGTDGDAAQLAIRKIAISDDYRSKTSLKDKIDVILNHSSLVNDAKIRRTDNSGDTAATGKEVKAAINNFLNNISEVDKYDLFISKLVATKAVKNYENGSVLTVSVLAEEIRKIAISDDYRSKTSLKDKIDVILNAPDIKGSDGYAQVIADNLDNIYATVVDPLDLYRNDNDIEAKNPANVSVLIKTIDNLKDPAGAPSDNSTQVQDAERVNAWLKKRDEFVAANPTDKPDILTELALDNMRQLDYENFNPEDFL</sequence>
<dbReference type="EMBL" id="CAJVPS010000199">
    <property type="protein sequence ID" value="CAG8464101.1"/>
    <property type="molecule type" value="Genomic_DNA"/>
</dbReference>
<dbReference type="Proteomes" id="UP000789508">
    <property type="component" value="Unassembled WGS sequence"/>
</dbReference>